<evidence type="ECO:0000313" key="10">
    <source>
        <dbReference type="Proteomes" id="UP000054350"/>
    </source>
</evidence>
<dbReference type="AlphaFoldDB" id="A0A0L0SHX9"/>
<evidence type="ECO:0000256" key="7">
    <source>
        <dbReference type="SAM" id="MobiDB-lite"/>
    </source>
</evidence>
<reference evidence="9 10" key="1">
    <citation type="submission" date="2009-11" db="EMBL/GenBank/DDBJ databases">
        <title>Annotation of Allomyces macrogynus ATCC 38327.</title>
        <authorList>
            <consortium name="The Broad Institute Genome Sequencing Platform"/>
            <person name="Russ C."/>
            <person name="Cuomo C."/>
            <person name="Burger G."/>
            <person name="Gray M.W."/>
            <person name="Holland P.W.H."/>
            <person name="King N."/>
            <person name="Lang F.B.F."/>
            <person name="Roger A.J."/>
            <person name="Ruiz-Trillo I."/>
            <person name="Young S.K."/>
            <person name="Zeng Q."/>
            <person name="Gargeya S."/>
            <person name="Fitzgerald M."/>
            <person name="Haas B."/>
            <person name="Abouelleil A."/>
            <person name="Alvarado L."/>
            <person name="Arachchi H.M."/>
            <person name="Berlin A."/>
            <person name="Chapman S.B."/>
            <person name="Gearin G."/>
            <person name="Goldberg J."/>
            <person name="Griggs A."/>
            <person name="Gujja S."/>
            <person name="Hansen M."/>
            <person name="Heiman D."/>
            <person name="Howarth C."/>
            <person name="Larimer J."/>
            <person name="Lui A."/>
            <person name="MacDonald P.J.P."/>
            <person name="McCowen C."/>
            <person name="Montmayeur A."/>
            <person name="Murphy C."/>
            <person name="Neiman D."/>
            <person name="Pearson M."/>
            <person name="Priest M."/>
            <person name="Roberts A."/>
            <person name="Saif S."/>
            <person name="Shea T."/>
            <person name="Sisk P."/>
            <person name="Stolte C."/>
            <person name="Sykes S."/>
            <person name="Wortman J."/>
            <person name="Nusbaum C."/>
            <person name="Birren B."/>
        </authorList>
    </citation>
    <scope>NUCLEOTIDE SEQUENCE [LARGE SCALE GENOMIC DNA]</scope>
    <source>
        <strain evidence="9 10">ATCC 38327</strain>
    </source>
</reference>
<dbReference type="GO" id="GO:0006623">
    <property type="term" value="P:protein targeting to vacuole"/>
    <property type="evidence" value="ECO:0007669"/>
    <property type="project" value="TreeGrafter"/>
</dbReference>
<sequence length="1064" mass="113826">MFEKSLNDVIRGIRANKDNVDEYVQACINECRKEVAVPNDPAVNANAVLKLAYFHMMGYDMSWASFHVLKVMSMPLFWQKWIGYLAASVSFTPKTDVLMLTTNLIKKDLNSNSHFDTCVAVACLSEIMTADLAGDLAMDLVNKLNHFNAYTRRRILLAVYRMALVYPDVLEMAMDRLTARLDPDEERDASVVSCAVSVICELASANPQEYIALAPQLFGLLTSVSNNWMLIKLVKMFQRMALLEPRLVRKLSGPMTDLIATTTAMSLLYECIVAAVAGKLTDPALNPTKGIALAKLCLSKLLLFLNARDQNLRYVGLVATEQFVQAHPDLAEPVEEPVFDCLESKDQTIRHQALDVLALLVTRDNLMDVVDHLLAMGRNRAARTTTASGDHATDSGRAATSPLVLDRKTAHVILSVCTRDAFALVANFEWLVSTLGRLAASSAVGDLAEDLSRALIDLAMRVPGLRGHLISTLLPLLQRTDDAAPFSAAEISLVEAMVFICGEHVGYSAHPGLVLESLVAVAPRVPAAVHHPYVTAVVKVTLFTACAALQTQPDATATVEPILADARAVLTSLAARSANLLAVDRVHTALALLDQLVETKYDREVLQDVLECYLGDDLHPVAANAQGLIAPPMDLDTWISNDAKAWFEGPPEPVWDSVTPAAAVGETKKGKKKKGKRPTSPDLLTGDDDNGTDTTAAATTDNYEGKRILVQELQQGDPFYVKSPSPPAAAPSRAKAVLRRGAARAASPAPSGDSGKYAVNRTVDAPAGVELPVATPVLVPKPAKSSGGKKKKAKSSKAAVASPTSPSAKNSVLAEVASETADFSLSVELGAQRGSSAAAFLLPLAITLTPKNTFFNRSEATQVHVELPAWIKATGTNGDGTLLADDHKLVAPVKKLVLLKLRKAQVQDLAEAGMVTFRVLVGDSIAATVQLTLSVAHLLPRDTAMTPAEFETRLTGASRETEFAVSRTVTVQITAPTATAAFTALQEWSGMQMVEAIGHAASLWGVLDLGNDQSCSLAGMVKVALAGETANVTVEIKGTVAWVVESVCTAITRGAESRRPQVVG</sequence>
<evidence type="ECO:0000313" key="9">
    <source>
        <dbReference type="EMBL" id="KNE62054.1"/>
    </source>
</evidence>
<proteinExistence type="inferred from homology"/>
<feature type="compositionally biased region" description="Low complexity" evidence="7">
    <location>
        <begin position="796"/>
        <end position="809"/>
    </location>
</feature>
<dbReference type="InterPro" id="IPR016024">
    <property type="entry name" value="ARM-type_fold"/>
</dbReference>
<dbReference type="GO" id="GO:0030123">
    <property type="term" value="C:AP-3 adaptor complex"/>
    <property type="evidence" value="ECO:0007669"/>
    <property type="project" value="InterPro"/>
</dbReference>
<evidence type="ECO:0000256" key="4">
    <source>
        <dbReference type="ARBA" id="ARBA00022737"/>
    </source>
</evidence>
<dbReference type="Pfam" id="PF01602">
    <property type="entry name" value="Adaptin_N"/>
    <property type="match status" value="1"/>
</dbReference>
<organism evidence="9 10">
    <name type="scientific">Allomyces macrogynus (strain ATCC 38327)</name>
    <name type="common">Allomyces javanicus var. macrogynus</name>
    <dbReference type="NCBI Taxonomy" id="578462"/>
    <lineage>
        <taxon>Eukaryota</taxon>
        <taxon>Fungi</taxon>
        <taxon>Fungi incertae sedis</taxon>
        <taxon>Blastocladiomycota</taxon>
        <taxon>Blastocladiomycetes</taxon>
        <taxon>Blastocladiales</taxon>
        <taxon>Blastocladiaceae</taxon>
        <taxon>Allomyces</taxon>
    </lineage>
</organism>
<dbReference type="VEuPathDB" id="FungiDB:AMAG_07310"/>
<dbReference type="eggNOG" id="KOG1059">
    <property type="taxonomic scope" value="Eukaryota"/>
</dbReference>
<evidence type="ECO:0000256" key="6">
    <source>
        <dbReference type="ARBA" id="ARBA00023136"/>
    </source>
</evidence>
<dbReference type="Gene3D" id="1.25.10.10">
    <property type="entry name" value="Leucine-rich Repeat Variant"/>
    <property type="match status" value="1"/>
</dbReference>
<dbReference type="GO" id="GO:0006896">
    <property type="term" value="P:Golgi to vacuole transport"/>
    <property type="evidence" value="ECO:0007669"/>
    <property type="project" value="TreeGrafter"/>
</dbReference>
<gene>
    <name evidence="9" type="ORF">AMAG_07310</name>
</gene>
<evidence type="ECO:0000256" key="2">
    <source>
        <dbReference type="ARBA" id="ARBA00006613"/>
    </source>
</evidence>
<feature type="compositionally biased region" description="Low complexity" evidence="7">
    <location>
        <begin position="743"/>
        <end position="755"/>
    </location>
</feature>
<comment type="similarity">
    <text evidence="2">Belongs to the adaptor complexes large subunit family.</text>
</comment>
<evidence type="ECO:0000256" key="1">
    <source>
        <dbReference type="ARBA" id="ARBA00004308"/>
    </source>
</evidence>
<keyword evidence="6" id="KW-0472">Membrane</keyword>
<dbReference type="STRING" id="578462.A0A0L0SHX9"/>
<accession>A0A0L0SHX9</accession>
<comment type="subcellular location">
    <subcellularLocation>
        <location evidence="1">Endomembrane system</location>
    </subcellularLocation>
</comment>
<keyword evidence="3" id="KW-0813">Transport</keyword>
<dbReference type="SUPFAM" id="SSF48371">
    <property type="entry name" value="ARM repeat"/>
    <property type="match status" value="1"/>
</dbReference>
<name>A0A0L0SHX9_ALLM3</name>
<dbReference type="GO" id="GO:0010008">
    <property type="term" value="C:endosome membrane"/>
    <property type="evidence" value="ECO:0007669"/>
    <property type="project" value="TreeGrafter"/>
</dbReference>
<keyword evidence="4" id="KW-0677">Repeat</keyword>
<feature type="region of interest" description="Disordered" evidence="7">
    <location>
        <begin position="663"/>
        <end position="705"/>
    </location>
</feature>
<evidence type="ECO:0000259" key="8">
    <source>
        <dbReference type="Pfam" id="PF01602"/>
    </source>
</evidence>
<dbReference type="Proteomes" id="UP000054350">
    <property type="component" value="Unassembled WGS sequence"/>
</dbReference>
<keyword evidence="10" id="KW-1185">Reference proteome</keyword>
<protein>
    <recommendedName>
        <fullName evidence="8">Clathrin/coatomer adaptor adaptin-like N-terminal domain-containing protein</fullName>
    </recommendedName>
</protein>
<reference evidence="10" key="2">
    <citation type="submission" date="2009-11" db="EMBL/GenBank/DDBJ databases">
        <title>The Genome Sequence of Allomyces macrogynus strain ATCC 38327.</title>
        <authorList>
            <consortium name="The Broad Institute Genome Sequencing Platform"/>
            <person name="Russ C."/>
            <person name="Cuomo C."/>
            <person name="Shea T."/>
            <person name="Young S.K."/>
            <person name="Zeng Q."/>
            <person name="Koehrsen M."/>
            <person name="Haas B."/>
            <person name="Borodovsky M."/>
            <person name="Guigo R."/>
            <person name="Alvarado L."/>
            <person name="Berlin A."/>
            <person name="Borenstein D."/>
            <person name="Chen Z."/>
            <person name="Engels R."/>
            <person name="Freedman E."/>
            <person name="Gellesch M."/>
            <person name="Goldberg J."/>
            <person name="Griggs A."/>
            <person name="Gujja S."/>
            <person name="Heiman D."/>
            <person name="Hepburn T."/>
            <person name="Howarth C."/>
            <person name="Jen D."/>
            <person name="Larson L."/>
            <person name="Lewis B."/>
            <person name="Mehta T."/>
            <person name="Park D."/>
            <person name="Pearson M."/>
            <person name="Roberts A."/>
            <person name="Saif S."/>
            <person name="Shenoy N."/>
            <person name="Sisk P."/>
            <person name="Stolte C."/>
            <person name="Sykes S."/>
            <person name="Walk T."/>
            <person name="White J."/>
            <person name="Yandava C."/>
            <person name="Burger G."/>
            <person name="Gray M.W."/>
            <person name="Holland P.W.H."/>
            <person name="King N."/>
            <person name="Lang F.B.F."/>
            <person name="Roger A.J."/>
            <person name="Ruiz-Trillo I."/>
            <person name="Lander E."/>
            <person name="Nusbaum C."/>
        </authorList>
    </citation>
    <scope>NUCLEOTIDE SEQUENCE [LARGE SCALE GENOMIC DNA]</scope>
    <source>
        <strain evidence="10">ATCC 38327</strain>
    </source>
</reference>
<dbReference type="PANTHER" id="PTHR22781:SF12">
    <property type="entry name" value="AP-3 COMPLEX SUBUNIT DELTA-1"/>
    <property type="match status" value="1"/>
</dbReference>
<feature type="compositionally biased region" description="Low complexity" evidence="7">
    <location>
        <begin position="692"/>
        <end position="702"/>
    </location>
</feature>
<feature type="region of interest" description="Disordered" evidence="7">
    <location>
        <begin position="778"/>
        <end position="811"/>
    </location>
</feature>
<dbReference type="EMBL" id="GG745339">
    <property type="protein sequence ID" value="KNE62054.1"/>
    <property type="molecule type" value="Genomic_DNA"/>
</dbReference>
<dbReference type="PANTHER" id="PTHR22781">
    <property type="entry name" value="DELTA ADAPTIN-RELATED"/>
    <property type="match status" value="1"/>
</dbReference>
<dbReference type="OrthoDB" id="10264595at2759"/>
<dbReference type="InterPro" id="IPR011989">
    <property type="entry name" value="ARM-like"/>
</dbReference>
<feature type="region of interest" description="Disordered" evidence="7">
    <location>
        <begin position="718"/>
        <end position="759"/>
    </location>
</feature>
<feature type="domain" description="Clathrin/coatomer adaptor adaptin-like N-terminal" evidence="8">
    <location>
        <begin position="22"/>
        <end position="545"/>
    </location>
</feature>
<evidence type="ECO:0000256" key="5">
    <source>
        <dbReference type="ARBA" id="ARBA00022927"/>
    </source>
</evidence>
<keyword evidence="5" id="KW-0653">Protein transport</keyword>
<dbReference type="InterPro" id="IPR002553">
    <property type="entry name" value="Clathrin/coatomer_adapt-like_N"/>
</dbReference>
<evidence type="ECO:0000256" key="3">
    <source>
        <dbReference type="ARBA" id="ARBA00022448"/>
    </source>
</evidence>
<dbReference type="InterPro" id="IPR017105">
    <property type="entry name" value="AP3_complex_dsu"/>
</dbReference>